<protein>
    <submittedName>
        <fullName evidence="2">Uncharacterized protein</fullName>
    </submittedName>
</protein>
<proteinExistence type="predicted"/>
<dbReference type="EMBL" id="ATJV01000114">
    <property type="protein sequence ID" value="EPZ13879.1"/>
    <property type="molecule type" value="Genomic_DNA"/>
</dbReference>
<feature type="region of interest" description="Disordered" evidence="1">
    <location>
        <begin position="1"/>
        <end position="31"/>
    </location>
</feature>
<evidence type="ECO:0000256" key="1">
    <source>
        <dbReference type="SAM" id="MobiDB-lite"/>
    </source>
</evidence>
<comment type="caution">
    <text evidence="2">The sequence shown here is derived from an EMBL/GenBank/DDBJ whole genome shotgun (WGS) entry which is preliminary data.</text>
</comment>
<organism evidence="2 3">
    <name type="scientific">Thauera terpenica 58Eu</name>
    <dbReference type="NCBI Taxonomy" id="1348657"/>
    <lineage>
        <taxon>Bacteria</taxon>
        <taxon>Pseudomonadati</taxon>
        <taxon>Pseudomonadota</taxon>
        <taxon>Betaproteobacteria</taxon>
        <taxon>Rhodocyclales</taxon>
        <taxon>Zoogloeaceae</taxon>
        <taxon>Thauera</taxon>
    </lineage>
</organism>
<keyword evidence="3" id="KW-1185">Reference proteome</keyword>
<gene>
    <name evidence="2" type="ORF">M622_07860</name>
</gene>
<evidence type="ECO:0000313" key="2">
    <source>
        <dbReference type="EMBL" id="EPZ13879.1"/>
    </source>
</evidence>
<evidence type="ECO:0000313" key="3">
    <source>
        <dbReference type="Proteomes" id="UP000015455"/>
    </source>
</evidence>
<accession>T0ALZ5</accession>
<dbReference type="AlphaFoldDB" id="T0ALZ5"/>
<dbReference type="STRING" id="1348657.M622_07860"/>
<feature type="compositionally biased region" description="Basic and acidic residues" evidence="1">
    <location>
        <begin position="12"/>
        <end position="23"/>
    </location>
</feature>
<name>T0ALZ5_9RHOO</name>
<dbReference type="Proteomes" id="UP000015455">
    <property type="component" value="Unassembled WGS sequence"/>
</dbReference>
<sequence>MAQSGSVIDQAHLTDDGLKEDRGIGATDSLA</sequence>
<reference evidence="2 3" key="1">
    <citation type="submission" date="2013-06" db="EMBL/GenBank/DDBJ databases">
        <title>Draft genome sequence of Thauera terpenica.</title>
        <authorList>
            <person name="Liu B."/>
            <person name="Frostegard A.H."/>
            <person name="Shapleigh J.P."/>
        </authorList>
    </citation>
    <scope>NUCLEOTIDE SEQUENCE [LARGE SCALE GENOMIC DNA]</scope>
    <source>
        <strain evidence="2 3">58Eu</strain>
    </source>
</reference>